<feature type="domain" description="PiggyBac transposable element-derived protein" evidence="1">
    <location>
        <begin position="68"/>
        <end position="145"/>
    </location>
</feature>
<evidence type="ECO:0000313" key="3">
    <source>
        <dbReference type="Proteomes" id="UP000499080"/>
    </source>
</evidence>
<keyword evidence="3" id="KW-1185">Reference proteome</keyword>
<dbReference type="Pfam" id="PF13843">
    <property type="entry name" value="DDE_Tnp_1_7"/>
    <property type="match status" value="1"/>
</dbReference>
<dbReference type="EMBL" id="BGPR01012457">
    <property type="protein sequence ID" value="GBN56153.1"/>
    <property type="molecule type" value="Genomic_DNA"/>
</dbReference>
<dbReference type="InterPro" id="IPR029526">
    <property type="entry name" value="PGBD"/>
</dbReference>
<proteinExistence type="predicted"/>
<accession>A0A4Y2PZ42</accession>
<dbReference type="Proteomes" id="UP000499080">
    <property type="component" value="Unassembled WGS sequence"/>
</dbReference>
<sequence length="161" mass="19046">MPRKRYLTLEETIQRLFEDSADGDEQSDVDIVVVPPENAEASDEEEGNDKLTCQAKNGSDFMACEAYMRRFIGIGCLRDIILYHRKKYWSLDKDISVPIVRDSMSHIQYRNMKQNLHLTDNSQMNNSDKLYKVRSYLNLLNRKFHLFGERVKLFLQIRRHL</sequence>
<comment type="caution">
    <text evidence="2">The sequence shown here is derived from an EMBL/GenBank/DDBJ whole genome shotgun (WGS) entry which is preliminary data.</text>
</comment>
<gene>
    <name evidence="2" type="ORF">AVEN_215304_1</name>
</gene>
<protein>
    <recommendedName>
        <fullName evidence="1">PiggyBac transposable element-derived protein domain-containing protein</fullName>
    </recommendedName>
</protein>
<evidence type="ECO:0000259" key="1">
    <source>
        <dbReference type="Pfam" id="PF13843"/>
    </source>
</evidence>
<dbReference type="AlphaFoldDB" id="A0A4Y2PZ42"/>
<name>A0A4Y2PZ42_ARAVE</name>
<evidence type="ECO:0000313" key="2">
    <source>
        <dbReference type="EMBL" id="GBN56153.1"/>
    </source>
</evidence>
<organism evidence="2 3">
    <name type="scientific">Araneus ventricosus</name>
    <name type="common">Orbweaver spider</name>
    <name type="synonym">Epeira ventricosa</name>
    <dbReference type="NCBI Taxonomy" id="182803"/>
    <lineage>
        <taxon>Eukaryota</taxon>
        <taxon>Metazoa</taxon>
        <taxon>Ecdysozoa</taxon>
        <taxon>Arthropoda</taxon>
        <taxon>Chelicerata</taxon>
        <taxon>Arachnida</taxon>
        <taxon>Araneae</taxon>
        <taxon>Araneomorphae</taxon>
        <taxon>Entelegynae</taxon>
        <taxon>Araneoidea</taxon>
        <taxon>Araneidae</taxon>
        <taxon>Araneus</taxon>
    </lineage>
</organism>
<reference evidence="2 3" key="1">
    <citation type="journal article" date="2019" name="Sci. Rep.">
        <title>Orb-weaving spider Araneus ventricosus genome elucidates the spidroin gene catalogue.</title>
        <authorList>
            <person name="Kono N."/>
            <person name="Nakamura H."/>
            <person name="Ohtoshi R."/>
            <person name="Moran D.A.P."/>
            <person name="Shinohara A."/>
            <person name="Yoshida Y."/>
            <person name="Fujiwara M."/>
            <person name="Mori M."/>
            <person name="Tomita M."/>
            <person name="Arakawa K."/>
        </authorList>
    </citation>
    <scope>NUCLEOTIDE SEQUENCE [LARGE SCALE GENOMIC DNA]</scope>
</reference>